<evidence type="ECO:0000313" key="5">
    <source>
        <dbReference type="EMBL" id="PRQ35751.1"/>
    </source>
</evidence>
<reference evidence="5 6" key="1">
    <citation type="journal article" date="2018" name="Nat. Genet.">
        <title>The Rosa genome provides new insights in the design of modern roses.</title>
        <authorList>
            <person name="Bendahmane M."/>
        </authorList>
    </citation>
    <scope>NUCLEOTIDE SEQUENCE [LARGE SCALE GENOMIC DNA]</scope>
    <source>
        <strain evidence="6">cv. Old Blush</strain>
    </source>
</reference>
<sequence>MQEKLVANNYHLNRAAKDAYRSYLLAYNTHSMKDIFNVHWLDLQVLVVFLSNENEGLLKSKFISSPWMFQTRKLCGILINCYVMLFVQAVASSFCFSNPPKVNLNLDSSASMFRKNMHRVDGIRHGINPRNPYGRKAKRWR</sequence>
<keyword evidence="1 5" id="KW-0378">Hydrolase</keyword>
<comment type="caution">
    <text evidence="5">The sequence shown here is derived from an EMBL/GenBank/DDBJ whole genome shotgun (WGS) entry which is preliminary data.</text>
</comment>
<dbReference type="STRING" id="74649.A0A2P6QNI1"/>
<dbReference type="Pfam" id="PF13959">
    <property type="entry name" value="CTE_SPB4"/>
    <property type="match status" value="1"/>
</dbReference>
<dbReference type="EMBL" id="PDCK01000043">
    <property type="protein sequence ID" value="PRQ35751.1"/>
    <property type="molecule type" value="Genomic_DNA"/>
</dbReference>
<evidence type="ECO:0000259" key="4">
    <source>
        <dbReference type="SMART" id="SM01178"/>
    </source>
</evidence>
<evidence type="ECO:0000256" key="3">
    <source>
        <dbReference type="SAM" id="Phobius"/>
    </source>
</evidence>
<keyword evidence="2 5" id="KW-0067">ATP-binding</keyword>
<keyword evidence="3" id="KW-0472">Membrane</keyword>
<keyword evidence="6" id="KW-1185">Reference proteome</keyword>
<dbReference type="SMART" id="SM01178">
    <property type="entry name" value="DUF4217"/>
    <property type="match status" value="1"/>
</dbReference>
<dbReference type="EC" id="3.6.4.13" evidence="5"/>
<proteinExistence type="predicted"/>
<evidence type="ECO:0000256" key="2">
    <source>
        <dbReference type="ARBA" id="ARBA00022806"/>
    </source>
</evidence>
<accession>A0A2P6QNI1</accession>
<evidence type="ECO:0000256" key="1">
    <source>
        <dbReference type="ARBA" id="ARBA00022801"/>
    </source>
</evidence>
<feature type="transmembrane region" description="Helical" evidence="3">
    <location>
        <begin position="74"/>
        <end position="94"/>
    </location>
</feature>
<gene>
    <name evidence="5" type="ORF">RchiOBHm_Chr5g0083361</name>
</gene>
<evidence type="ECO:0000313" key="6">
    <source>
        <dbReference type="Proteomes" id="UP000238479"/>
    </source>
</evidence>
<dbReference type="GO" id="GO:0003724">
    <property type="term" value="F:RNA helicase activity"/>
    <property type="evidence" value="ECO:0007669"/>
    <property type="project" value="UniProtKB-EC"/>
</dbReference>
<dbReference type="AlphaFoldDB" id="A0A2P6QNI1"/>
<protein>
    <submittedName>
        <fullName evidence="5">Putative RNA helicase</fullName>
        <ecNumber evidence="5">3.6.4.13</ecNumber>
    </submittedName>
</protein>
<keyword evidence="2 5" id="KW-0347">Helicase</keyword>
<dbReference type="GO" id="GO:0016787">
    <property type="term" value="F:hydrolase activity"/>
    <property type="evidence" value="ECO:0007669"/>
    <property type="project" value="UniProtKB-KW"/>
</dbReference>
<organism evidence="5 6">
    <name type="scientific">Rosa chinensis</name>
    <name type="common">China rose</name>
    <dbReference type="NCBI Taxonomy" id="74649"/>
    <lineage>
        <taxon>Eukaryota</taxon>
        <taxon>Viridiplantae</taxon>
        <taxon>Streptophyta</taxon>
        <taxon>Embryophyta</taxon>
        <taxon>Tracheophyta</taxon>
        <taxon>Spermatophyta</taxon>
        <taxon>Magnoliopsida</taxon>
        <taxon>eudicotyledons</taxon>
        <taxon>Gunneridae</taxon>
        <taxon>Pentapetalae</taxon>
        <taxon>rosids</taxon>
        <taxon>fabids</taxon>
        <taxon>Rosales</taxon>
        <taxon>Rosaceae</taxon>
        <taxon>Rosoideae</taxon>
        <taxon>Rosoideae incertae sedis</taxon>
        <taxon>Rosa</taxon>
    </lineage>
</organism>
<name>A0A2P6QNI1_ROSCH</name>
<keyword evidence="3" id="KW-1133">Transmembrane helix</keyword>
<feature type="domain" description="ATP-dependent rRNA helicase SPB4-like C-terminal extension" evidence="4">
    <location>
        <begin position="3"/>
        <end position="62"/>
    </location>
</feature>
<keyword evidence="3" id="KW-0812">Transmembrane</keyword>
<dbReference type="InterPro" id="IPR025313">
    <property type="entry name" value="SPB4-like_CTE"/>
</dbReference>
<dbReference type="Proteomes" id="UP000238479">
    <property type="component" value="Chromosome 5"/>
</dbReference>
<dbReference type="Gramene" id="PRQ35751">
    <property type="protein sequence ID" value="PRQ35751"/>
    <property type="gene ID" value="RchiOBHm_Chr5g0083361"/>
</dbReference>
<keyword evidence="2 5" id="KW-0547">Nucleotide-binding</keyword>